<reference evidence="1 2" key="1">
    <citation type="submission" date="2021-06" db="EMBL/GenBank/DDBJ databases">
        <title>Caerostris extrusa draft genome.</title>
        <authorList>
            <person name="Kono N."/>
            <person name="Arakawa K."/>
        </authorList>
    </citation>
    <scope>NUCLEOTIDE SEQUENCE [LARGE SCALE GENOMIC DNA]</scope>
</reference>
<protein>
    <submittedName>
        <fullName evidence="1">Uncharacterized protein</fullName>
    </submittedName>
</protein>
<accession>A0AAV4Y7Z9</accession>
<gene>
    <name evidence="1" type="ORF">CEXT_447131</name>
</gene>
<proteinExistence type="predicted"/>
<dbReference type="AlphaFoldDB" id="A0AAV4Y7Z9"/>
<dbReference type="EMBL" id="BPLR01018833">
    <property type="protein sequence ID" value="GIZ02600.1"/>
    <property type="molecule type" value="Genomic_DNA"/>
</dbReference>
<dbReference type="Proteomes" id="UP001054945">
    <property type="component" value="Unassembled WGS sequence"/>
</dbReference>
<organism evidence="1 2">
    <name type="scientific">Caerostris extrusa</name>
    <name type="common">Bark spider</name>
    <name type="synonym">Caerostris bankana</name>
    <dbReference type="NCBI Taxonomy" id="172846"/>
    <lineage>
        <taxon>Eukaryota</taxon>
        <taxon>Metazoa</taxon>
        <taxon>Ecdysozoa</taxon>
        <taxon>Arthropoda</taxon>
        <taxon>Chelicerata</taxon>
        <taxon>Arachnida</taxon>
        <taxon>Araneae</taxon>
        <taxon>Araneomorphae</taxon>
        <taxon>Entelegynae</taxon>
        <taxon>Araneoidea</taxon>
        <taxon>Araneidae</taxon>
        <taxon>Caerostris</taxon>
    </lineage>
</organism>
<name>A0AAV4Y7Z9_CAEEX</name>
<comment type="caution">
    <text evidence="1">The sequence shown here is derived from an EMBL/GenBank/DDBJ whole genome shotgun (WGS) entry which is preliminary data.</text>
</comment>
<keyword evidence="2" id="KW-1185">Reference proteome</keyword>
<sequence length="89" mass="9970">MTACLDQLILIHVGHNINNDSLQLLLLGGPSLKRHPDVIAQEVQIYRTRRPHDHENSTSHWWTVALTLSPSGRTVRCPACSGSPLKIKR</sequence>
<evidence type="ECO:0000313" key="2">
    <source>
        <dbReference type="Proteomes" id="UP001054945"/>
    </source>
</evidence>
<evidence type="ECO:0000313" key="1">
    <source>
        <dbReference type="EMBL" id="GIZ02600.1"/>
    </source>
</evidence>